<gene>
    <name evidence="3" type="ORF">CCGE525_18475</name>
</gene>
<feature type="region of interest" description="Disordered" evidence="1">
    <location>
        <begin position="1"/>
        <end position="25"/>
    </location>
</feature>
<dbReference type="KEGG" id="rjg:CCGE525_18475"/>
<organism evidence="3 4">
    <name type="scientific">Rhizobium jaguaris</name>
    <dbReference type="NCBI Taxonomy" id="1312183"/>
    <lineage>
        <taxon>Bacteria</taxon>
        <taxon>Pseudomonadati</taxon>
        <taxon>Pseudomonadota</taxon>
        <taxon>Alphaproteobacteria</taxon>
        <taxon>Hyphomicrobiales</taxon>
        <taxon>Rhizobiaceae</taxon>
        <taxon>Rhizobium/Agrobacterium group</taxon>
        <taxon>Rhizobium</taxon>
    </lineage>
</organism>
<keyword evidence="4" id="KW-1185">Reference proteome</keyword>
<dbReference type="RefSeq" id="WP_120705549.1">
    <property type="nucleotide sequence ID" value="NZ_CP032694.1"/>
</dbReference>
<evidence type="ECO:0000313" key="3">
    <source>
        <dbReference type="EMBL" id="AYG60575.1"/>
    </source>
</evidence>
<name>A0A387FT55_9HYPH</name>
<dbReference type="EMBL" id="CP032694">
    <property type="protein sequence ID" value="AYG60575.1"/>
    <property type="molecule type" value="Genomic_DNA"/>
</dbReference>
<protein>
    <submittedName>
        <fullName evidence="3">Uncharacterized protein</fullName>
    </submittedName>
</protein>
<dbReference type="OrthoDB" id="9998140at2"/>
<keyword evidence="2" id="KW-1133">Transmembrane helix</keyword>
<dbReference type="AlphaFoldDB" id="A0A387FT55"/>
<dbReference type="Proteomes" id="UP000282195">
    <property type="component" value="Chromosome"/>
</dbReference>
<evidence type="ECO:0000313" key="4">
    <source>
        <dbReference type="Proteomes" id="UP000282195"/>
    </source>
</evidence>
<feature type="transmembrane region" description="Helical" evidence="2">
    <location>
        <begin position="32"/>
        <end position="54"/>
    </location>
</feature>
<accession>A0A387FT55</accession>
<sequence length="235" mass="25959">MEPSATDAPERKHAPNRKPASKMASRRARKHVIGALLSLIIGTASGFPIVYFFGEWLPPAEPHIIAGTGRIEEIRMPEGARKKVDVRKFIIAGGDADDFGRIYINNYLVNSGESPTKLFNSTNPAGTSARSDAIKYAVIRNDFMIEDKDVTVFLRRGDNYVVRELENSIFGTCVGGIRIEVNGATLEHFPQTMPDNFYVEPGVSNSVLAQKFEQAGIGALSDAVCARRIYHFRLE</sequence>
<evidence type="ECO:0000256" key="2">
    <source>
        <dbReference type="SAM" id="Phobius"/>
    </source>
</evidence>
<reference evidence="3 4" key="1">
    <citation type="submission" date="2018-10" db="EMBL/GenBank/DDBJ databases">
        <title>Rhizobium etli, R. leguminosarum and a new Rhizobium genospecies from Phaseolus dumosus.</title>
        <authorList>
            <person name="Ramirez-Puebla S.T."/>
            <person name="Rogel-Hernandez M.A."/>
            <person name="Guerrero G."/>
            <person name="Ormeno-Orrillo E."/>
            <person name="Martinez-Romero J.C."/>
            <person name="Negrete-Yankelevich S."/>
            <person name="Martinez-Romero E."/>
        </authorList>
    </citation>
    <scope>NUCLEOTIDE SEQUENCE [LARGE SCALE GENOMIC DNA]</scope>
    <source>
        <strain evidence="3 4">CCGE525</strain>
    </source>
</reference>
<evidence type="ECO:0000256" key="1">
    <source>
        <dbReference type="SAM" id="MobiDB-lite"/>
    </source>
</evidence>
<feature type="compositionally biased region" description="Basic residues" evidence="1">
    <location>
        <begin position="14"/>
        <end position="25"/>
    </location>
</feature>
<keyword evidence="2" id="KW-0812">Transmembrane</keyword>
<keyword evidence="2" id="KW-0472">Membrane</keyword>
<proteinExistence type="predicted"/>